<dbReference type="AlphaFoldDB" id="A0A6J4JYB1"/>
<dbReference type="NCBIfam" id="TIGR01790">
    <property type="entry name" value="carotene-cycl"/>
    <property type="match status" value="1"/>
</dbReference>
<protein>
    <submittedName>
        <fullName evidence="2">Lycopene cyclase</fullName>
    </submittedName>
</protein>
<comment type="similarity">
    <text evidence="1">Belongs to the lycopene cyclase family.</text>
</comment>
<evidence type="ECO:0000256" key="1">
    <source>
        <dbReference type="ARBA" id="ARBA00006599"/>
    </source>
</evidence>
<name>A0A6J4JYB1_9ACTN</name>
<dbReference type="InterPro" id="IPR010108">
    <property type="entry name" value="Lycopene_cyclase_b/e"/>
</dbReference>
<dbReference type="GO" id="GO:0016117">
    <property type="term" value="P:carotenoid biosynthetic process"/>
    <property type="evidence" value="ECO:0007669"/>
    <property type="project" value="InterPro"/>
</dbReference>
<dbReference type="Pfam" id="PF05834">
    <property type="entry name" value="Lycopene_cycl"/>
    <property type="match status" value="1"/>
</dbReference>
<proteinExistence type="inferred from homology"/>
<gene>
    <name evidence="2" type="ORF">AVDCRST_MAG61-283</name>
</gene>
<evidence type="ECO:0000313" key="2">
    <source>
        <dbReference type="EMBL" id="CAA9290506.1"/>
    </source>
</evidence>
<dbReference type="NCBIfam" id="TIGR01789">
    <property type="entry name" value="lycopene_cycl"/>
    <property type="match status" value="1"/>
</dbReference>
<sequence length="364" mass="40921">MAERHPTLRLALVEQDRLGGNHIWSHFSSDVDSRDGWLVEPLVTHRWNSYDVAFPGFARELHASYRSITSERLAEVVRARLPPEAYLRGRVAEARPEFVRLHDGRTLRTTAVLDARGPGDLSCLQLGYQKFVGQVLHTAVPHGVQRPMVMDATVEQLDGYRFVYLLPFGPQEIFVEDTYYSDSPSLDVGTRTARIAAYAQARGWSVEGTSRTETGVLPVVVRGDFDRYWASTGHELAKAGMRAGLFHPTTGYSLPDAIRLASLIADATDLSHPALLKLTFEHAARSWKERGFYRLLDTMLFGAAEPAERYRVLQRFYRLDPALVQRFYAAASTRADQLRILSGRPPVPVHRALRAIAANARRGR</sequence>
<dbReference type="GO" id="GO:0016705">
    <property type="term" value="F:oxidoreductase activity, acting on paired donors, with incorporation or reduction of molecular oxygen"/>
    <property type="evidence" value="ECO:0007669"/>
    <property type="project" value="InterPro"/>
</dbReference>
<accession>A0A6J4JYB1</accession>
<dbReference type="InterPro" id="IPR008461">
    <property type="entry name" value="CrtY"/>
</dbReference>
<organism evidence="2">
    <name type="scientific">uncultured Friedmanniella sp</name>
    <dbReference type="NCBI Taxonomy" id="335381"/>
    <lineage>
        <taxon>Bacteria</taxon>
        <taxon>Bacillati</taxon>
        <taxon>Actinomycetota</taxon>
        <taxon>Actinomycetes</taxon>
        <taxon>Propionibacteriales</taxon>
        <taxon>Nocardioidaceae</taxon>
        <taxon>Friedmanniella</taxon>
        <taxon>environmental samples</taxon>
    </lineage>
</organism>
<dbReference type="InterPro" id="IPR036188">
    <property type="entry name" value="FAD/NAD-bd_sf"/>
</dbReference>
<dbReference type="SUPFAM" id="SSF51905">
    <property type="entry name" value="FAD/NAD(P)-binding domain"/>
    <property type="match status" value="1"/>
</dbReference>
<reference evidence="2" key="1">
    <citation type="submission" date="2020-02" db="EMBL/GenBank/DDBJ databases">
        <authorList>
            <person name="Meier V. D."/>
        </authorList>
    </citation>
    <scope>NUCLEOTIDE SEQUENCE</scope>
    <source>
        <strain evidence="2">AVDCRST_MAG61</strain>
    </source>
</reference>
<dbReference type="EMBL" id="CADCTT010000019">
    <property type="protein sequence ID" value="CAA9290506.1"/>
    <property type="molecule type" value="Genomic_DNA"/>
</dbReference>
<dbReference type="GO" id="GO:0045436">
    <property type="term" value="F:lycopene beta cyclase activity"/>
    <property type="evidence" value="ECO:0007669"/>
    <property type="project" value="InterPro"/>
</dbReference>